<organism evidence="1 2">
    <name type="scientific">Dryococelus australis</name>
    <dbReference type="NCBI Taxonomy" id="614101"/>
    <lineage>
        <taxon>Eukaryota</taxon>
        <taxon>Metazoa</taxon>
        <taxon>Ecdysozoa</taxon>
        <taxon>Arthropoda</taxon>
        <taxon>Hexapoda</taxon>
        <taxon>Insecta</taxon>
        <taxon>Pterygota</taxon>
        <taxon>Neoptera</taxon>
        <taxon>Polyneoptera</taxon>
        <taxon>Phasmatodea</taxon>
        <taxon>Verophasmatodea</taxon>
        <taxon>Anareolatae</taxon>
        <taxon>Phasmatidae</taxon>
        <taxon>Eurycanthinae</taxon>
        <taxon>Dryococelus</taxon>
    </lineage>
</organism>
<reference evidence="1 2" key="1">
    <citation type="submission" date="2023-02" db="EMBL/GenBank/DDBJ databases">
        <title>LHISI_Scaffold_Assembly.</title>
        <authorList>
            <person name="Stuart O.P."/>
            <person name="Cleave R."/>
            <person name="Magrath M.J.L."/>
            <person name="Mikheyev A.S."/>
        </authorList>
    </citation>
    <scope>NUCLEOTIDE SEQUENCE [LARGE SCALE GENOMIC DNA]</scope>
    <source>
        <strain evidence="1">Daus_M_001</strain>
        <tissue evidence="1">Leg muscle</tissue>
    </source>
</reference>
<dbReference type="Proteomes" id="UP001159363">
    <property type="component" value="Chromosome 5"/>
</dbReference>
<evidence type="ECO:0000313" key="2">
    <source>
        <dbReference type="Proteomes" id="UP001159363"/>
    </source>
</evidence>
<keyword evidence="2" id="KW-1185">Reference proteome</keyword>
<dbReference type="EMBL" id="JARBHB010000006">
    <property type="protein sequence ID" value="KAJ8880565.1"/>
    <property type="molecule type" value="Genomic_DNA"/>
</dbReference>
<protein>
    <submittedName>
        <fullName evidence="1">Uncharacterized protein</fullName>
    </submittedName>
</protein>
<comment type="caution">
    <text evidence="1">The sequence shown here is derived from an EMBL/GenBank/DDBJ whole genome shotgun (WGS) entry which is preliminary data.</text>
</comment>
<proteinExistence type="predicted"/>
<name>A0ABQ9H8F3_9NEOP</name>
<sequence length="111" mass="13035">MSCMPLPVTEEDHDIVETVHSFMMQENRYFRKKPDETLSFPVYLKCIKGVGQLPASYHQNVRHITRFKIIIVFLGSKILVPTALRPYVFNLAHEEHDSVEKKKGRARQLFY</sequence>
<accession>A0ABQ9H8F3</accession>
<gene>
    <name evidence="1" type="ORF">PR048_017035</name>
</gene>
<evidence type="ECO:0000313" key="1">
    <source>
        <dbReference type="EMBL" id="KAJ8880565.1"/>
    </source>
</evidence>